<accession>A0A426Y9C7</accession>
<reference evidence="2 3" key="1">
    <citation type="journal article" date="2014" name="Agronomy (Basel)">
        <title>A Draft Genome Sequence for Ensete ventricosum, the Drought-Tolerant Tree Against Hunger.</title>
        <authorList>
            <person name="Harrison J."/>
            <person name="Moore K.A."/>
            <person name="Paszkiewicz K."/>
            <person name="Jones T."/>
            <person name="Grant M."/>
            <person name="Ambacheew D."/>
            <person name="Muzemil S."/>
            <person name="Studholme D.J."/>
        </authorList>
    </citation>
    <scope>NUCLEOTIDE SEQUENCE [LARGE SCALE GENOMIC DNA]</scope>
</reference>
<organism evidence="2 3">
    <name type="scientific">Ensete ventricosum</name>
    <name type="common">Abyssinian banana</name>
    <name type="synonym">Musa ensete</name>
    <dbReference type="NCBI Taxonomy" id="4639"/>
    <lineage>
        <taxon>Eukaryota</taxon>
        <taxon>Viridiplantae</taxon>
        <taxon>Streptophyta</taxon>
        <taxon>Embryophyta</taxon>
        <taxon>Tracheophyta</taxon>
        <taxon>Spermatophyta</taxon>
        <taxon>Magnoliopsida</taxon>
        <taxon>Liliopsida</taxon>
        <taxon>Zingiberales</taxon>
        <taxon>Musaceae</taxon>
        <taxon>Ensete</taxon>
    </lineage>
</organism>
<comment type="caution">
    <text evidence="2">The sequence shown here is derived from an EMBL/GenBank/DDBJ whole genome shotgun (WGS) entry which is preliminary data.</text>
</comment>
<dbReference type="AlphaFoldDB" id="A0A426Y9C7"/>
<protein>
    <submittedName>
        <fullName evidence="2">Uncharacterized protein</fullName>
    </submittedName>
</protein>
<evidence type="ECO:0000313" key="3">
    <source>
        <dbReference type="Proteomes" id="UP000287651"/>
    </source>
</evidence>
<feature type="region of interest" description="Disordered" evidence="1">
    <location>
        <begin position="56"/>
        <end position="136"/>
    </location>
</feature>
<name>A0A426Y9C7_ENSVE</name>
<evidence type="ECO:0000313" key="2">
    <source>
        <dbReference type="EMBL" id="RRT48342.1"/>
    </source>
</evidence>
<dbReference type="EMBL" id="AMZH03014018">
    <property type="protein sequence ID" value="RRT48342.1"/>
    <property type="molecule type" value="Genomic_DNA"/>
</dbReference>
<gene>
    <name evidence="2" type="ORF">B296_00048086</name>
</gene>
<proteinExistence type="predicted"/>
<sequence length="136" mass="14204">MTLVVALLGGNNQGRSRVLLKSISRDAAVVEEAVMVAIRCRHRRWVAEGGSDGGDVGMGMMVMATNEGGSSSDRGRLKSREEARGVGCSRGIGFHKQGATTMIKKEDNGDRRGEKGAGRSGWAPSIGLVSGDCAQG</sequence>
<evidence type="ECO:0000256" key="1">
    <source>
        <dbReference type="SAM" id="MobiDB-lite"/>
    </source>
</evidence>
<feature type="compositionally biased region" description="Basic and acidic residues" evidence="1">
    <location>
        <begin position="103"/>
        <end position="117"/>
    </location>
</feature>
<feature type="compositionally biased region" description="Basic and acidic residues" evidence="1">
    <location>
        <begin position="73"/>
        <end position="84"/>
    </location>
</feature>
<dbReference type="Proteomes" id="UP000287651">
    <property type="component" value="Unassembled WGS sequence"/>
</dbReference>